<feature type="region of interest" description="Disordered" evidence="1">
    <location>
        <begin position="209"/>
        <end position="246"/>
    </location>
</feature>
<organism evidence="2 3">
    <name type="scientific">Geotrichum candidum</name>
    <name type="common">Oospora lactis</name>
    <name type="synonym">Dipodascus geotrichum</name>
    <dbReference type="NCBI Taxonomy" id="1173061"/>
    <lineage>
        <taxon>Eukaryota</taxon>
        <taxon>Fungi</taxon>
        <taxon>Dikarya</taxon>
        <taxon>Ascomycota</taxon>
        <taxon>Saccharomycotina</taxon>
        <taxon>Dipodascomycetes</taxon>
        <taxon>Dipodascales</taxon>
        <taxon>Dipodascaceae</taxon>
        <taxon>Geotrichum</taxon>
    </lineage>
</organism>
<name>A0A0J9YH76_GEOCN</name>
<keyword evidence="3" id="KW-1185">Reference proteome</keyword>
<evidence type="ECO:0000313" key="2">
    <source>
        <dbReference type="EMBL" id="CDO51071.1"/>
    </source>
</evidence>
<sequence length="369" mass="40899">MFKKVVTSVKTAWHTAVEEFEQDKTNSNKVLDDITNSTPDDQQEQQEHHHQIHRRYGSRHNLLKRKATLNSDLESLSISSKQRHKRRRFFSDLKKSASRETLSKRSNLSISAALPITRASDPDLADDVRSVATTTTVAASTAPDQASLSSVSSTTVEELKIRIYELETLVAQKDQIIKILREELTSQHSKKSGASGALAAVTEAIDQTGNIANNSTNNDNNTQDDDNNNNNNNSRLNKSDNTMNGFRTNTLINNNNNTMTSPQNFYHSRPMSNVSVDGRFDSIIDRSYYNHPITATTSIASTMTPNFHHRTSTSSRRGDVSFEVLSPIAIDLDKFISTNDPRSARAPSAAAGLAAQLEQESQVQSIGNH</sequence>
<gene>
    <name evidence="2" type="ORF">BN980_GECA01s00395g</name>
</gene>
<reference evidence="2" key="1">
    <citation type="submission" date="2014-03" db="EMBL/GenBank/DDBJ databases">
        <authorList>
            <person name="Casaregola S."/>
        </authorList>
    </citation>
    <scope>NUCLEOTIDE SEQUENCE [LARGE SCALE GENOMIC DNA]</scope>
    <source>
        <strain evidence="2">CLIB 918</strain>
    </source>
</reference>
<dbReference type="Proteomes" id="UP000242525">
    <property type="component" value="Unassembled WGS sequence"/>
</dbReference>
<accession>A0A0J9YH76</accession>
<evidence type="ECO:0000256" key="1">
    <source>
        <dbReference type="SAM" id="MobiDB-lite"/>
    </source>
</evidence>
<proteinExistence type="predicted"/>
<evidence type="ECO:0000313" key="3">
    <source>
        <dbReference type="Proteomes" id="UP000242525"/>
    </source>
</evidence>
<feature type="region of interest" description="Disordered" evidence="1">
    <location>
        <begin position="27"/>
        <end position="57"/>
    </location>
</feature>
<dbReference type="AlphaFoldDB" id="A0A0J9YH76"/>
<protein>
    <submittedName>
        <fullName evidence="2">Uncharacterized protein</fullName>
    </submittedName>
</protein>
<comment type="caution">
    <text evidence="2">The sequence shown here is derived from an EMBL/GenBank/DDBJ whole genome shotgun (WGS) entry which is preliminary data.</text>
</comment>
<feature type="compositionally biased region" description="Low complexity" evidence="1">
    <location>
        <begin position="228"/>
        <end position="246"/>
    </location>
</feature>
<dbReference type="EMBL" id="CCBN010000001">
    <property type="protein sequence ID" value="CDO51071.1"/>
    <property type="molecule type" value="Genomic_DNA"/>
</dbReference>